<proteinExistence type="predicted"/>
<gene>
    <name evidence="1" type="ORF">CFP56_036609</name>
</gene>
<name>A0AAW0J647_QUESU</name>
<dbReference type="Proteomes" id="UP000237347">
    <property type="component" value="Unassembled WGS sequence"/>
</dbReference>
<reference evidence="1 2" key="1">
    <citation type="journal article" date="2018" name="Sci. Data">
        <title>The draft genome sequence of cork oak.</title>
        <authorList>
            <person name="Ramos A.M."/>
            <person name="Usie A."/>
            <person name="Barbosa P."/>
            <person name="Barros P.M."/>
            <person name="Capote T."/>
            <person name="Chaves I."/>
            <person name="Simoes F."/>
            <person name="Abreu I."/>
            <person name="Carrasquinho I."/>
            <person name="Faro C."/>
            <person name="Guimaraes J.B."/>
            <person name="Mendonca D."/>
            <person name="Nobrega F."/>
            <person name="Rodrigues L."/>
            <person name="Saibo N.J.M."/>
            <person name="Varela M.C."/>
            <person name="Egas C."/>
            <person name="Matos J."/>
            <person name="Miguel C.M."/>
            <person name="Oliveira M.M."/>
            <person name="Ricardo C.P."/>
            <person name="Goncalves S."/>
        </authorList>
    </citation>
    <scope>NUCLEOTIDE SEQUENCE [LARGE SCALE GENOMIC DNA]</scope>
    <source>
        <strain evidence="2">cv. HL8</strain>
    </source>
</reference>
<comment type="caution">
    <text evidence="1">The sequence shown here is derived from an EMBL/GenBank/DDBJ whole genome shotgun (WGS) entry which is preliminary data.</text>
</comment>
<evidence type="ECO:0000313" key="1">
    <source>
        <dbReference type="EMBL" id="KAK7822274.1"/>
    </source>
</evidence>
<dbReference type="AlphaFoldDB" id="A0AAW0J647"/>
<evidence type="ECO:0000313" key="2">
    <source>
        <dbReference type="Proteomes" id="UP000237347"/>
    </source>
</evidence>
<protein>
    <submittedName>
        <fullName evidence="1">Uncharacterized protein</fullName>
    </submittedName>
</protein>
<dbReference type="EMBL" id="PKMF04000671">
    <property type="protein sequence ID" value="KAK7822274.1"/>
    <property type="molecule type" value="Genomic_DNA"/>
</dbReference>
<accession>A0AAW0J647</accession>
<keyword evidence="2" id="KW-1185">Reference proteome</keyword>
<organism evidence="1 2">
    <name type="scientific">Quercus suber</name>
    <name type="common">Cork oak</name>
    <dbReference type="NCBI Taxonomy" id="58331"/>
    <lineage>
        <taxon>Eukaryota</taxon>
        <taxon>Viridiplantae</taxon>
        <taxon>Streptophyta</taxon>
        <taxon>Embryophyta</taxon>
        <taxon>Tracheophyta</taxon>
        <taxon>Spermatophyta</taxon>
        <taxon>Magnoliopsida</taxon>
        <taxon>eudicotyledons</taxon>
        <taxon>Gunneridae</taxon>
        <taxon>Pentapetalae</taxon>
        <taxon>rosids</taxon>
        <taxon>fabids</taxon>
        <taxon>Fagales</taxon>
        <taxon>Fagaceae</taxon>
        <taxon>Quercus</taxon>
    </lineage>
</organism>
<sequence>MIIISRNMIKCTMIYNCTNYACGNFLRYRDLICAPNRKSTGMLIQKNAELTYPSDAIPKLEKDLIS</sequence>